<dbReference type="InterPro" id="IPR035979">
    <property type="entry name" value="RBD_domain_sf"/>
</dbReference>
<keyword evidence="2" id="KW-1185">Reference proteome</keyword>
<dbReference type="SUPFAM" id="SSF54928">
    <property type="entry name" value="RNA-binding domain, RBD"/>
    <property type="match status" value="1"/>
</dbReference>
<dbReference type="AlphaFoldDB" id="A0A9P6U5E0"/>
<name>A0A9P6U5E0_9FUNG</name>
<comment type="caution">
    <text evidence="1">The sequence shown here is derived from an EMBL/GenBank/DDBJ whole genome shotgun (WGS) entry which is preliminary data.</text>
</comment>
<dbReference type="EMBL" id="JAAAJB010000266">
    <property type="protein sequence ID" value="KAG0259924.1"/>
    <property type="molecule type" value="Genomic_DNA"/>
</dbReference>
<sequence length="173" mass="19980">MPDDIKRMAKAEDDIVAIIYHRNDYMGFLGKATVVFKSATTATEFLTQHFGKFMSGHRLSMTMLDPFNNNDKSLIPPQMQPATFSGQAVLVSGLPLATRPDHLRSEFRKFNLMDTTEHAIVPVQSKKMASTCQYLIRLSSPSEAYRFVRTYHNTFYKREEYRRRCPIRATVIY</sequence>
<protein>
    <recommendedName>
        <fullName evidence="3">RRM domain-containing protein</fullName>
    </recommendedName>
</protein>
<dbReference type="OrthoDB" id="5541797at2759"/>
<proteinExistence type="predicted"/>
<evidence type="ECO:0008006" key="3">
    <source>
        <dbReference type="Google" id="ProtNLM"/>
    </source>
</evidence>
<reference evidence="1" key="1">
    <citation type="journal article" date="2020" name="Fungal Divers.">
        <title>Resolving the Mortierellaceae phylogeny through synthesis of multi-gene phylogenetics and phylogenomics.</title>
        <authorList>
            <person name="Vandepol N."/>
            <person name="Liber J."/>
            <person name="Desiro A."/>
            <person name="Na H."/>
            <person name="Kennedy M."/>
            <person name="Barry K."/>
            <person name="Grigoriev I.V."/>
            <person name="Miller A.N."/>
            <person name="O'Donnell K."/>
            <person name="Stajich J.E."/>
            <person name="Bonito G."/>
        </authorList>
    </citation>
    <scope>NUCLEOTIDE SEQUENCE</scope>
    <source>
        <strain evidence="1">BC1065</strain>
    </source>
</reference>
<evidence type="ECO:0000313" key="2">
    <source>
        <dbReference type="Proteomes" id="UP000807716"/>
    </source>
</evidence>
<organism evidence="1 2">
    <name type="scientific">Actinomortierella ambigua</name>
    <dbReference type="NCBI Taxonomy" id="1343610"/>
    <lineage>
        <taxon>Eukaryota</taxon>
        <taxon>Fungi</taxon>
        <taxon>Fungi incertae sedis</taxon>
        <taxon>Mucoromycota</taxon>
        <taxon>Mortierellomycotina</taxon>
        <taxon>Mortierellomycetes</taxon>
        <taxon>Mortierellales</taxon>
        <taxon>Mortierellaceae</taxon>
        <taxon>Actinomortierella</taxon>
    </lineage>
</organism>
<dbReference type="Proteomes" id="UP000807716">
    <property type="component" value="Unassembled WGS sequence"/>
</dbReference>
<gene>
    <name evidence="1" type="ORF">DFQ27_003814</name>
</gene>
<dbReference type="GO" id="GO:0003676">
    <property type="term" value="F:nucleic acid binding"/>
    <property type="evidence" value="ECO:0007669"/>
    <property type="project" value="InterPro"/>
</dbReference>
<dbReference type="CDD" id="cd00590">
    <property type="entry name" value="RRM_SF"/>
    <property type="match status" value="1"/>
</dbReference>
<evidence type="ECO:0000313" key="1">
    <source>
        <dbReference type="EMBL" id="KAG0259924.1"/>
    </source>
</evidence>
<accession>A0A9P6U5E0</accession>